<keyword evidence="3" id="KW-0812">Transmembrane</keyword>
<evidence type="ECO:0000256" key="4">
    <source>
        <dbReference type="ARBA" id="ARBA00022989"/>
    </source>
</evidence>
<keyword evidence="2" id="KW-1003">Cell membrane</keyword>
<accession>A0A0A2VKG2</accession>
<dbReference type="InterPro" id="IPR052053">
    <property type="entry name" value="IM_YidH-like"/>
</dbReference>
<reference evidence="8 9" key="1">
    <citation type="submission" date="2012-10" db="EMBL/GenBank/DDBJ databases">
        <title>Genome sequencing and analysis of entomopathogenic fungi Beauveria bassiana D1-5.</title>
        <authorList>
            <person name="Li Q."/>
            <person name="Wang L."/>
            <person name="Zhang Z."/>
            <person name="Wang Q."/>
            <person name="Ren J."/>
            <person name="Wang M."/>
            <person name="Xu W."/>
            <person name="Wang J."/>
            <person name="Lu Y."/>
            <person name="Du Q."/>
            <person name="Sun Z."/>
        </authorList>
    </citation>
    <scope>NUCLEOTIDE SEQUENCE [LARGE SCALE GENOMIC DNA]</scope>
    <source>
        <strain evidence="8 9">D1-5</strain>
    </source>
</reference>
<dbReference type="EMBL" id="ANFO01000585">
    <property type="protein sequence ID" value="KGQ08366.1"/>
    <property type="molecule type" value="Genomic_DNA"/>
</dbReference>
<dbReference type="GO" id="GO:0005886">
    <property type="term" value="C:plasma membrane"/>
    <property type="evidence" value="ECO:0007669"/>
    <property type="project" value="UniProtKB-SubCell"/>
</dbReference>
<name>A0A0A2VKG2_BEABA</name>
<evidence type="ECO:0000313" key="9">
    <source>
        <dbReference type="Proteomes" id="UP000030106"/>
    </source>
</evidence>
<evidence type="ECO:0000256" key="6">
    <source>
        <dbReference type="SAM" id="MobiDB-lite"/>
    </source>
</evidence>
<dbReference type="Pfam" id="PF02656">
    <property type="entry name" value="DUF202"/>
    <property type="match status" value="1"/>
</dbReference>
<feature type="compositionally biased region" description="Low complexity" evidence="6">
    <location>
        <begin position="60"/>
        <end position="70"/>
    </location>
</feature>
<dbReference type="PANTHER" id="PTHR34187">
    <property type="entry name" value="FGR18P"/>
    <property type="match status" value="1"/>
</dbReference>
<comment type="caution">
    <text evidence="8">The sequence shown here is derived from an EMBL/GenBank/DDBJ whole genome shotgun (WGS) entry which is preliminary data.</text>
</comment>
<gene>
    <name evidence="8" type="ORF">BBAD15_g6316</name>
</gene>
<dbReference type="OrthoDB" id="199599at2759"/>
<evidence type="ECO:0000256" key="2">
    <source>
        <dbReference type="ARBA" id="ARBA00022475"/>
    </source>
</evidence>
<dbReference type="Proteomes" id="UP000030106">
    <property type="component" value="Unassembled WGS sequence"/>
</dbReference>
<dbReference type="InterPro" id="IPR003807">
    <property type="entry name" value="DUF202"/>
</dbReference>
<sequence length="166" mass="17578">MAPWSRLTSPIYKNTGSVARDHLASERTYLAWTRTGLGFVALGMGVERFSRFEAIALGNSSSSSSSSSSSKPPTPDDQQQEGGGHGKEEALGSRLLVGTLLTLGTGCMVYATRRYFSVLRSLEKGEFRPAYQGIAAMGAVLGALGGGVSTRMTGAWFESEESAAKE</sequence>
<evidence type="ECO:0000313" key="8">
    <source>
        <dbReference type="EMBL" id="KGQ08366.1"/>
    </source>
</evidence>
<keyword evidence="4" id="KW-1133">Transmembrane helix</keyword>
<evidence type="ECO:0000256" key="1">
    <source>
        <dbReference type="ARBA" id="ARBA00004651"/>
    </source>
</evidence>
<feature type="domain" description="DUF202" evidence="7">
    <location>
        <begin position="20"/>
        <end position="120"/>
    </location>
</feature>
<proteinExistence type="predicted"/>
<dbReference type="HOGENOM" id="CLU_053359_3_3_1"/>
<organism evidence="8 9">
    <name type="scientific">Beauveria bassiana D1-5</name>
    <dbReference type="NCBI Taxonomy" id="1245745"/>
    <lineage>
        <taxon>Eukaryota</taxon>
        <taxon>Fungi</taxon>
        <taxon>Dikarya</taxon>
        <taxon>Ascomycota</taxon>
        <taxon>Pezizomycotina</taxon>
        <taxon>Sordariomycetes</taxon>
        <taxon>Hypocreomycetidae</taxon>
        <taxon>Hypocreales</taxon>
        <taxon>Cordycipitaceae</taxon>
        <taxon>Beauveria</taxon>
    </lineage>
</organism>
<dbReference type="AlphaFoldDB" id="A0A0A2VKG2"/>
<comment type="subcellular location">
    <subcellularLocation>
        <location evidence="1">Cell membrane</location>
        <topology evidence="1">Multi-pass membrane protein</topology>
    </subcellularLocation>
</comment>
<feature type="region of interest" description="Disordered" evidence="6">
    <location>
        <begin position="59"/>
        <end position="88"/>
    </location>
</feature>
<evidence type="ECO:0000259" key="7">
    <source>
        <dbReference type="Pfam" id="PF02656"/>
    </source>
</evidence>
<evidence type="ECO:0000256" key="3">
    <source>
        <dbReference type="ARBA" id="ARBA00022692"/>
    </source>
</evidence>
<dbReference type="eggNOG" id="ENOG502S9WX">
    <property type="taxonomic scope" value="Eukaryota"/>
</dbReference>
<keyword evidence="5" id="KW-0472">Membrane</keyword>
<dbReference type="PANTHER" id="PTHR34187:SF2">
    <property type="entry name" value="DUF202 DOMAIN-CONTAINING PROTEIN"/>
    <property type="match status" value="1"/>
</dbReference>
<evidence type="ECO:0000256" key="5">
    <source>
        <dbReference type="ARBA" id="ARBA00023136"/>
    </source>
</evidence>
<protein>
    <recommendedName>
        <fullName evidence="7">DUF202 domain-containing protein</fullName>
    </recommendedName>
</protein>